<reference evidence="3" key="1">
    <citation type="submission" date="2021-10" db="EMBL/GenBank/DDBJ databases">
        <authorList>
            <person name="Piombo E."/>
        </authorList>
    </citation>
    <scope>NUCLEOTIDE SEQUENCE</scope>
</reference>
<organism evidence="3 4">
    <name type="scientific">Clonostachys solani</name>
    <dbReference type="NCBI Taxonomy" id="160281"/>
    <lineage>
        <taxon>Eukaryota</taxon>
        <taxon>Fungi</taxon>
        <taxon>Dikarya</taxon>
        <taxon>Ascomycota</taxon>
        <taxon>Pezizomycotina</taxon>
        <taxon>Sordariomycetes</taxon>
        <taxon>Hypocreomycetidae</taxon>
        <taxon>Hypocreales</taxon>
        <taxon>Bionectriaceae</taxon>
        <taxon>Clonostachys</taxon>
    </lineage>
</organism>
<dbReference type="EMBL" id="CABFOC020000007">
    <property type="protein sequence ID" value="CAH0044767.1"/>
    <property type="molecule type" value="Genomic_DNA"/>
</dbReference>
<feature type="chain" id="PRO_5040179020" evidence="2">
    <location>
        <begin position="21"/>
        <end position="321"/>
    </location>
</feature>
<name>A0A9N9W7A3_9HYPO</name>
<feature type="region of interest" description="Disordered" evidence="1">
    <location>
        <begin position="86"/>
        <end position="114"/>
    </location>
</feature>
<keyword evidence="2" id="KW-0732">Signal</keyword>
<evidence type="ECO:0000256" key="2">
    <source>
        <dbReference type="SAM" id="SignalP"/>
    </source>
</evidence>
<comment type="caution">
    <text evidence="3">The sequence shown here is derived from an EMBL/GenBank/DDBJ whole genome shotgun (WGS) entry which is preliminary data.</text>
</comment>
<sequence>MVAAIPFVLAAGGLLGLAQASPCGGHHSHRPSSQVVTPTSTIAGTPTSRPVVSASSSLTPEASSTAKSATSLSSAAVSSAVTSAASSPASSSKASSTTSASGAAPTEYKNYKGDGTVAQGWPDISEWADFETLWTRNIALNEVACNGLSIAPNSEAENTILKSSIKSGAAQANLDERFLLAAVFQESAGCVRVKTSTSPNAKIRNPGLLQCFNGNFTCNDPDAGVAILEPCPDEQIIGMITDGLGITTSDGFMQCVNEKAGASDVSKYYKGALYYNSGVMPESGNLGKGRANACYSSDIANRVMGWSGNRSPCNKTTIGDL</sequence>
<protein>
    <submittedName>
        <fullName evidence="3">Uncharacterized protein</fullName>
    </submittedName>
</protein>
<feature type="compositionally biased region" description="Low complexity" evidence="1">
    <location>
        <begin position="86"/>
        <end position="106"/>
    </location>
</feature>
<feature type="region of interest" description="Disordered" evidence="1">
    <location>
        <begin position="21"/>
        <end position="58"/>
    </location>
</feature>
<dbReference type="Proteomes" id="UP000775872">
    <property type="component" value="Unassembled WGS sequence"/>
</dbReference>
<dbReference type="AlphaFoldDB" id="A0A9N9W7A3"/>
<feature type="signal peptide" evidence="2">
    <location>
        <begin position="1"/>
        <end position="20"/>
    </location>
</feature>
<evidence type="ECO:0000256" key="1">
    <source>
        <dbReference type="SAM" id="MobiDB-lite"/>
    </source>
</evidence>
<dbReference type="OrthoDB" id="1193027at2759"/>
<gene>
    <name evidence="3" type="ORF">CSOL1703_00010506</name>
</gene>
<evidence type="ECO:0000313" key="4">
    <source>
        <dbReference type="Proteomes" id="UP000775872"/>
    </source>
</evidence>
<feature type="compositionally biased region" description="Polar residues" evidence="1">
    <location>
        <begin position="31"/>
        <end position="50"/>
    </location>
</feature>
<accession>A0A9N9W7A3</accession>
<proteinExistence type="predicted"/>
<evidence type="ECO:0000313" key="3">
    <source>
        <dbReference type="EMBL" id="CAH0044767.1"/>
    </source>
</evidence>
<keyword evidence="4" id="KW-1185">Reference proteome</keyword>